<evidence type="ECO:0000313" key="2">
    <source>
        <dbReference type="Proteomes" id="UP000007820"/>
    </source>
</evidence>
<gene>
    <name evidence="1" type="ORF">HMPREF9136_1454</name>
</gene>
<reference evidence="1 2" key="1">
    <citation type="submission" date="2011-04" db="EMBL/GenBank/DDBJ databases">
        <authorList>
            <person name="Muzny D."/>
            <person name="Qin X."/>
            <person name="Deng J."/>
            <person name="Jiang H."/>
            <person name="Liu Y."/>
            <person name="Qu J."/>
            <person name="Song X.-Z."/>
            <person name="Zhang L."/>
            <person name="Thornton R."/>
            <person name="Coyle M."/>
            <person name="Francisco L."/>
            <person name="Jackson L."/>
            <person name="Javaid M."/>
            <person name="Korchina V."/>
            <person name="Kovar C."/>
            <person name="Mata R."/>
            <person name="Mathew T."/>
            <person name="Ngo R."/>
            <person name="Nguyen L."/>
            <person name="Nguyen N."/>
            <person name="Okwuonu G."/>
            <person name="Ongeri F."/>
            <person name="Pham C."/>
            <person name="Simmons D."/>
            <person name="Wilczek-Boney K."/>
            <person name="Hale W."/>
            <person name="Jakkamsetti A."/>
            <person name="Pham P."/>
            <person name="Ruth R."/>
            <person name="San Lucas F."/>
            <person name="Warren J."/>
            <person name="Zhang J."/>
            <person name="Zhao Z."/>
            <person name="Zhou C."/>
            <person name="Zhu D."/>
            <person name="Lee S."/>
            <person name="Bess C."/>
            <person name="Blankenburg K."/>
            <person name="Forbes L."/>
            <person name="Fu Q."/>
            <person name="Gubbala S."/>
            <person name="Hirani K."/>
            <person name="Jayaseelan J.C."/>
            <person name="Lara F."/>
            <person name="Munidasa M."/>
            <person name="Palculict T."/>
            <person name="Patil S."/>
            <person name="Pu L.-L."/>
            <person name="Saada N."/>
            <person name="Tang L."/>
            <person name="Weissenberger G."/>
            <person name="Zhu Y."/>
            <person name="Hemphill L."/>
            <person name="Shang Y."/>
            <person name="Youmans B."/>
            <person name="Ayvaz T."/>
            <person name="Ross M."/>
            <person name="Santibanez J."/>
            <person name="Aqrawi P."/>
            <person name="Gross S."/>
            <person name="Joshi V."/>
            <person name="Fowler G."/>
            <person name="Nazareth L."/>
            <person name="Reid J."/>
            <person name="Worley K."/>
            <person name="Petrosino J."/>
            <person name="Highlander S."/>
            <person name="Gibbs R."/>
        </authorList>
    </citation>
    <scope>NUCLEOTIDE SEQUENCE [LARGE SCALE GENOMIC DNA]</scope>
    <source>
        <strain evidence="1 2">DSM 3688</strain>
    </source>
</reference>
<name>F9D3M6_PREDD</name>
<protein>
    <submittedName>
        <fullName evidence="1">Uncharacterized protein</fullName>
    </submittedName>
</protein>
<comment type="caution">
    <text evidence="1">The sequence shown here is derived from an EMBL/GenBank/DDBJ whole genome shotgun (WGS) entry which is preliminary data.</text>
</comment>
<organism evidence="1 2">
    <name type="scientific">Prevotella dentalis (strain ATCC 49559 / DSM 3688 / JCM 13448 / NCTC 12043 / ES 2772)</name>
    <name type="common">Mitsuokella dentalis</name>
    <dbReference type="NCBI Taxonomy" id="908937"/>
    <lineage>
        <taxon>Bacteria</taxon>
        <taxon>Pseudomonadati</taxon>
        <taxon>Bacteroidota</taxon>
        <taxon>Bacteroidia</taxon>
        <taxon>Bacteroidales</taxon>
        <taxon>Prevotellaceae</taxon>
        <taxon>Prevotella</taxon>
    </lineage>
</organism>
<accession>F9D3M6</accession>
<dbReference type="AlphaFoldDB" id="F9D3M6"/>
<proteinExistence type="predicted"/>
<evidence type="ECO:0000313" key="1">
    <source>
        <dbReference type="EMBL" id="EGQ14530.1"/>
    </source>
</evidence>
<sequence length="48" mass="5550">MSFSRGRNAQSVVLDESTAVNAHFPLSWTNFPREMFTSRFLWVDKDNG</sequence>
<dbReference type="Proteomes" id="UP000007820">
    <property type="component" value="Unassembled WGS sequence"/>
</dbReference>
<dbReference type="EMBL" id="AFPW01000020">
    <property type="protein sequence ID" value="EGQ14530.1"/>
    <property type="molecule type" value="Genomic_DNA"/>
</dbReference>